<evidence type="ECO:0000259" key="6">
    <source>
        <dbReference type="PROSITE" id="PS50888"/>
    </source>
</evidence>
<name>A0AAD7KRR9_QUISA</name>
<dbReference type="InterPro" id="IPR011598">
    <property type="entry name" value="bHLH_dom"/>
</dbReference>
<proteinExistence type="predicted"/>
<keyword evidence="2" id="KW-0805">Transcription regulation</keyword>
<dbReference type="PANTHER" id="PTHR45855:SF73">
    <property type="entry name" value="TRANSCRIPTION FACTOR SPATULA"/>
    <property type="match status" value="1"/>
</dbReference>
<keyword evidence="3" id="KW-0238">DNA-binding</keyword>
<dbReference type="AlphaFoldDB" id="A0AAD7KRR9"/>
<dbReference type="GO" id="GO:0046983">
    <property type="term" value="F:protein dimerization activity"/>
    <property type="evidence" value="ECO:0007669"/>
    <property type="project" value="InterPro"/>
</dbReference>
<evidence type="ECO:0000256" key="1">
    <source>
        <dbReference type="ARBA" id="ARBA00004123"/>
    </source>
</evidence>
<dbReference type="Pfam" id="PF00010">
    <property type="entry name" value="HLH"/>
    <property type="match status" value="1"/>
</dbReference>
<dbReference type="KEGG" id="qsa:O6P43_033833"/>
<dbReference type="Proteomes" id="UP001163823">
    <property type="component" value="Chromosome 14"/>
</dbReference>
<dbReference type="InterPro" id="IPR031066">
    <property type="entry name" value="bHLH_ALC-like_plant"/>
</dbReference>
<feature type="domain" description="BHLH" evidence="6">
    <location>
        <begin position="1"/>
        <end position="30"/>
    </location>
</feature>
<dbReference type="Gene3D" id="4.10.280.10">
    <property type="entry name" value="Helix-loop-helix DNA-binding domain"/>
    <property type="match status" value="1"/>
</dbReference>
<gene>
    <name evidence="7" type="ORF">O6P43_033833</name>
</gene>
<evidence type="ECO:0000313" key="7">
    <source>
        <dbReference type="EMBL" id="KAJ7944436.1"/>
    </source>
</evidence>
<dbReference type="InterPro" id="IPR036638">
    <property type="entry name" value="HLH_DNA-bd_sf"/>
</dbReference>
<sequence length="201" mass="22071">MKALQSLIPNSNKTDKASMLDEAIEYLKQLQLQVQMLSMKNGLSLHPMCLPGALQPIQLSQMKKNIGDENRSPPLNLTGTLPLHQENPLHEVYSLPRKRTASTQPSLPSLSCIINSETFGLDSPVQAQIMQHQQLNTNNLDTNAFALGSGALATTSLSFDAQMSDLRDSGSLETCIRGRDHSGVVLRNLEHGLMLNSRLSR</sequence>
<dbReference type="PROSITE" id="PS50888">
    <property type="entry name" value="BHLH"/>
    <property type="match status" value="1"/>
</dbReference>
<dbReference type="PANTHER" id="PTHR45855">
    <property type="entry name" value="TRANSCRIPTION FACTOR PIF1-RELATED"/>
    <property type="match status" value="1"/>
</dbReference>
<evidence type="ECO:0000313" key="8">
    <source>
        <dbReference type="Proteomes" id="UP001163823"/>
    </source>
</evidence>
<organism evidence="7 8">
    <name type="scientific">Quillaja saponaria</name>
    <name type="common">Soap bark tree</name>
    <dbReference type="NCBI Taxonomy" id="32244"/>
    <lineage>
        <taxon>Eukaryota</taxon>
        <taxon>Viridiplantae</taxon>
        <taxon>Streptophyta</taxon>
        <taxon>Embryophyta</taxon>
        <taxon>Tracheophyta</taxon>
        <taxon>Spermatophyta</taxon>
        <taxon>Magnoliopsida</taxon>
        <taxon>eudicotyledons</taxon>
        <taxon>Gunneridae</taxon>
        <taxon>Pentapetalae</taxon>
        <taxon>rosids</taxon>
        <taxon>fabids</taxon>
        <taxon>Fabales</taxon>
        <taxon>Quillajaceae</taxon>
        <taxon>Quillaja</taxon>
    </lineage>
</organism>
<evidence type="ECO:0000256" key="5">
    <source>
        <dbReference type="ARBA" id="ARBA00023242"/>
    </source>
</evidence>
<keyword evidence="5" id="KW-0539">Nucleus</keyword>
<comment type="subcellular location">
    <subcellularLocation>
        <location evidence="1">Nucleus</location>
    </subcellularLocation>
</comment>
<evidence type="ECO:0000256" key="4">
    <source>
        <dbReference type="ARBA" id="ARBA00023163"/>
    </source>
</evidence>
<protein>
    <submittedName>
        <fullName evidence="7">Transcription factor SPATULA</fullName>
    </submittedName>
</protein>
<dbReference type="EMBL" id="JARAOO010000014">
    <property type="protein sequence ID" value="KAJ7944436.1"/>
    <property type="molecule type" value="Genomic_DNA"/>
</dbReference>
<dbReference type="SUPFAM" id="SSF47459">
    <property type="entry name" value="HLH, helix-loop-helix DNA-binding domain"/>
    <property type="match status" value="1"/>
</dbReference>
<keyword evidence="8" id="KW-1185">Reference proteome</keyword>
<dbReference type="GO" id="GO:0003677">
    <property type="term" value="F:DNA binding"/>
    <property type="evidence" value="ECO:0007669"/>
    <property type="project" value="UniProtKB-KW"/>
</dbReference>
<dbReference type="GO" id="GO:0005634">
    <property type="term" value="C:nucleus"/>
    <property type="evidence" value="ECO:0007669"/>
    <property type="project" value="UniProtKB-SubCell"/>
</dbReference>
<comment type="caution">
    <text evidence="7">The sequence shown here is derived from an EMBL/GenBank/DDBJ whole genome shotgun (WGS) entry which is preliminary data.</text>
</comment>
<reference evidence="7" key="1">
    <citation type="journal article" date="2023" name="Science">
        <title>Elucidation of the pathway for biosynthesis of saponin adjuvants from the soapbark tree.</title>
        <authorList>
            <person name="Reed J."/>
            <person name="Orme A."/>
            <person name="El-Demerdash A."/>
            <person name="Owen C."/>
            <person name="Martin L.B.B."/>
            <person name="Misra R.C."/>
            <person name="Kikuchi S."/>
            <person name="Rejzek M."/>
            <person name="Martin A.C."/>
            <person name="Harkess A."/>
            <person name="Leebens-Mack J."/>
            <person name="Louveau T."/>
            <person name="Stephenson M.J."/>
            <person name="Osbourn A."/>
        </authorList>
    </citation>
    <scope>NUCLEOTIDE SEQUENCE</scope>
    <source>
        <strain evidence="7">S10</strain>
    </source>
</reference>
<evidence type="ECO:0000256" key="2">
    <source>
        <dbReference type="ARBA" id="ARBA00023015"/>
    </source>
</evidence>
<accession>A0AAD7KRR9</accession>
<evidence type="ECO:0000256" key="3">
    <source>
        <dbReference type="ARBA" id="ARBA00023125"/>
    </source>
</evidence>
<keyword evidence="4" id="KW-0804">Transcription</keyword>